<sequence>MNGKNASVINIISREANIKRKLRRHLQDLGFEKSDEGALRIQGSGKDIVRTLHRAQREERLRASSDFIAAKAEKLLGYFASGKEIDPEKISPVLERVAAGTPQGDLFRLASLTWSVPVSNGFGRRLRYLIWDENNGKLMGLIAIGDPVFNLAVRDRFIDWNTHDRSARLVNVMDAYVLGAIPPYNALLGGKLVACLLRSRDLYDDFARTYGGSTGIISNQEKKARLLAVTTSSSMGRSSVYNRLKIGDQQYLKSIGYTGGWGHFHIPDGLFTELRDYLRDMDHRYADQHRFGQGPNWRLRTTRAALSALGFKEDLLRHGIQREVFICELAKNSAKILQSGKGEPDIGALLTAKEISELALERWITPRAKRRSEFKDWVSSDLIDLFGRQTRVLRNQLESLNLFKETASG</sequence>
<reference evidence="1 2" key="2">
    <citation type="submission" date="2019-01" db="EMBL/GenBank/DDBJ databases">
        <authorList>
            <person name="Li Y."/>
        </authorList>
    </citation>
    <scope>NUCLEOTIDE SEQUENCE [LARGE SCALE GENOMIC DNA]</scope>
    <source>
        <strain evidence="1 2">D19-10-3-21</strain>
    </source>
</reference>
<dbReference type="Pfam" id="PF14236">
    <property type="entry name" value="DruA"/>
    <property type="match status" value="1"/>
</dbReference>
<dbReference type="Proteomes" id="UP000285295">
    <property type="component" value="Unassembled WGS sequence"/>
</dbReference>
<protein>
    <submittedName>
        <fullName evidence="1">DUF4338 domain-containing protein</fullName>
    </submittedName>
</protein>
<dbReference type="AlphaFoldDB" id="A0A443K3D4"/>
<comment type="caution">
    <text evidence="1">The sequence shown here is derived from an EMBL/GenBank/DDBJ whole genome shotgun (WGS) entry which is preliminary data.</text>
</comment>
<dbReference type="InterPro" id="IPR025639">
    <property type="entry name" value="DruA"/>
</dbReference>
<dbReference type="EMBL" id="SAUX01000023">
    <property type="protein sequence ID" value="RWR27255.1"/>
    <property type="molecule type" value="Genomic_DNA"/>
</dbReference>
<accession>A0A443K3D4</accession>
<reference evidence="1 2" key="1">
    <citation type="submission" date="2019-01" db="EMBL/GenBank/DDBJ databases">
        <title>Sinorhodobacter populi sp. nov. isolated from the symptomatic bark tissue of Populus euramericana canker.</title>
        <authorList>
            <person name="Xu G."/>
        </authorList>
    </citation>
    <scope>NUCLEOTIDE SEQUENCE [LARGE SCALE GENOMIC DNA]</scope>
    <source>
        <strain evidence="1 2">D19-10-3-21</strain>
    </source>
</reference>
<gene>
    <name evidence="1" type="ORF">D2T31_17485</name>
</gene>
<evidence type="ECO:0000313" key="2">
    <source>
        <dbReference type="Proteomes" id="UP000285295"/>
    </source>
</evidence>
<organism evidence="1 2">
    <name type="scientific">Paenirhodobacter populi</name>
    <dbReference type="NCBI Taxonomy" id="2306993"/>
    <lineage>
        <taxon>Bacteria</taxon>
        <taxon>Pseudomonadati</taxon>
        <taxon>Pseudomonadota</taxon>
        <taxon>Alphaproteobacteria</taxon>
        <taxon>Rhodobacterales</taxon>
        <taxon>Rhodobacter group</taxon>
        <taxon>Paenirhodobacter</taxon>
    </lineage>
</organism>
<proteinExistence type="predicted"/>
<evidence type="ECO:0000313" key="1">
    <source>
        <dbReference type="EMBL" id="RWR27255.1"/>
    </source>
</evidence>
<name>A0A443K3D4_9RHOB</name>
<dbReference type="OrthoDB" id="6637466at2"/>
<dbReference type="RefSeq" id="WP_128238328.1">
    <property type="nucleotide sequence ID" value="NZ_SAUX01000023.1"/>
</dbReference>